<name>A0A7C9BN08_9BACT</name>
<evidence type="ECO:0000313" key="3">
    <source>
        <dbReference type="Proteomes" id="UP000479293"/>
    </source>
</evidence>
<protein>
    <recommendedName>
        <fullName evidence="4">DUF1273 family protein</fullName>
    </recommendedName>
</protein>
<sequence length="188" mass="20804">MIDKQGRVDQDGKPNPRFPPEKEESARRAIYRAVLKEKNIRASSLIGLAGGACGGDILFHEVCSELDIPTQLYLALPRDQFLEESVQFAGPRWVERFDKLCQKLPTEVLSESKDLPAWLSKKTNDSIWERANLWMLHKALAKGGECMTLIALWDGKAGDAGGGTEHMVAQAQARGAKSVIIDVYELPA</sequence>
<dbReference type="AlphaFoldDB" id="A0A7C9BN08"/>
<accession>A0A7C9BN08</accession>
<evidence type="ECO:0000256" key="1">
    <source>
        <dbReference type="SAM" id="MobiDB-lite"/>
    </source>
</evidence>
<gene>
    <name evidence="2" type="ORF">GBK04_26230</name>
</gene>
<evidence type="ECO:0000313" key="2">
    <source>
        <dbReference type="EMBL" id="MPR36735.1"/>
    </source>
</evidence>
<comment type="caution">
    <text evidence="2">The sequence shown here is derived from an EMBL/GenBank/DDBJ whole genome shotgun (WGS) entry which is preliminary data.</text>
</comment>
<dbReference type="EMBL" id="WHLY01000002">
    <property type="protein sequence ID" value="MPR36735.1"/>
    <property type="molecule type" value="Genomic_DNA"/>
</dbReference>
<feature type="region of interest" description="Disordered" evidence="1">
    <location>
        <begin position="1"/>
        <end position="25"/>
    </location>
</feature>
<keyword evidence="3" id="KW-1185">Reference proteome</keyword>
<organism evidence="2 3">
    <name type="scientific">Salmonirosea aquatica</name>
    <dbReference type="NCBI Taxonomy" id="2654236"/>
    <lineage>
        <taxon>Bacteria</taxon>
        <taxon>Pseudomonadati</taxon>
        <taxon>Bacteroidota</taxon>
        <taxon>Cytophagia</taxon>
        <taxon>Cytophagales</taxon>
        <taxon>Spirosomataceae</taxon>
        <taxon>Salmonirosea</taxon>
    </lineage>
</organism>
<dbReference type="Gene3D" id="3.40.50.450">
    <property type="match status" value="1"/>
</dbReference>
<dbReference type="RefSeq" id="WP_152764905.1">
    <property type="nucleotide sequence ID" value="NZ_WHLY01000002.1"/>
</dbReference>
<dbReference type="Proteomes" id="UP000479293">
    <property type="component" value="Unassembled WGS sequence"/>
</dbReference>
<reference evidence="2 3" key="1">
    <citation type="submission" date="2019-10" db="EMBL/GenBank/DDBJ databases">
        <title>Draft Genome Sequence of Cytophagaceae sp. SJW1-29.</title>
        <authorList>
            <person name="Choi A."/>
        </authorList>
    </citation>
    <scope>NUCLEOTIDE SEQUENCE [LARGE SCALE GENOMIC DNA]</scope>
    <source>
        <strain evidence="2 3">SJW1-29</strain>
    </source>
</reference>
<proteinExistence type="predicted"/>
<evidence type="ECO:0008006" key="4">
    <source>
        <dbReference type="Google" id="ProtNLM"/>
    </source>
</evidence>